<protein>
    <submittedName>
        <fullName evidence="1">Phage major tail protein, Phi13 family</fullName>
    </submittedName>
</protein>
<dbReference type="EMBL" id="CP004121">
    <property type="protein sequence ID" value="AGF54798.1"/>
    <property type="molecule type" value="Genomic_DNA"/>
</dbReference>
<name>M1MEL3_9CLOT</name>
<keyword evidence="2" id="KW-1185">Reference proteome</keyword>
<dbReference type="InterPro" id="IPR006490">
    <property type="entry name" value="Maj_tail_phi13"/>
</dbReference>
<dbReference type="KEGG" id="csr:Cspa_c10220"/>
<dbReference type="OrthoDB" id="3078218at2"/>
<accession>M1MEL3</accession>
<dbReference type="Proteomes" id="UP000011728">
    <property type="component" value="Chromosome"/>
</dbReference>
<evidence type="ECO:0000313" key="1">
    <source>
        <dbReference type="EMBL" id="AGF54798.1"/>
    </source>
</evidence>
<dbReference type="InterPro" id="IPR006724">
    <property type="entry name" value="Phage_TTP"/>
</dbReference>
<dbReference type="AlphaFoldDB" id="M1MEL3"/>
<dbReference type="PATRIC" id="fig|931276.5.peg.978"/>
<proteinExistence type="predicted"/>
<sequence length="192" mass="21631">MSRTIGLRDISFAELLTDKRGKEATYGPVKKYERSVSAKLTPKTNSDTSYSDDEVEDIVTTFSQVDVEIELNQLSVATRAFLQGSKVVNGVLIENKDDQAPYVYMVFKSKKANGKFRYVCLYKGKFELVADEHQTQEDKIKQSTAKLKATFVCREFDGNYRLIADSDDDGVVEADLEKWFTTVPPVPVETTS</sequence>
<dbReference type="RefSeq" id="WP_015391123.1">
    <property type="nucleotide sequence ID" value="NC_020291.1"/>
</dbReference>
<dbReference type="Pfam" id="PF04630">
    <property type="entry name" value="Phage_TTP_1"/>
    <property type="match status" value="1"/>
</dbReference>
<organism evidence="1 2">
    <name type="scientific">Clostridium saccharoperbutylacetonicum N1-4(HMT)</name>
    <dbReference type="NCBI Taxonomy" id="931276"/>
    <lineage>
        <taxon>Bacteria</taxon>
        <taxon>Bacillati</taxon>
        <taxon>Bacillota</taxon>
        <taxon>Clostridia</taxon>
        <taxon>Eubacteriales</taxon>
        <taxon>Clostridiaceae</taxon>
        <taxon>Clostridium</taxon>
    </lineage>
</organism>
<dbReference type="HOGENOM" id="CLU_080118_1_1_9"/>
<evidence type="ECO:0000313" key="2">
    <source>
        <dbReference type="Proteomes" id="UP000011728"/>
    </source>
</evidence>
<reference evidence="1 2" key="1">
    <citation type="submission" date="2013-02" db="EMBL/GenBank/DDBJ databases">
        <title>Genome sequence of Clostridium saccharoperbutylacetonicum N1-4(HMT).</title>
        <authorList>
            <person name="Poehlein A."/>
            <person name="Daniel R."/>
        </authorList>
    </citation>
    <scope>NUCLEOTIDE SEQUENCE [LARGE SCALE GENOMIC DNA]</scope>
    <source>
        <strain evidence="2">N1-4(HMT)</strain>
    </source>
</reference>
<gene>
    <name evidence="1" type="ORF">Cspa_c10220</name>
</gene>
<dbReference type="NCBIfam" id="TIGR01603">
    <property type="entry name" value="maj_tail_phi13"/>
    <property type="match status" value="1"/>
</dbReference>
<dbReference type="eggNOG" id="COG5492">
    <property type="taxonomic scope" value="Bacteria"/>
</dbReference>